<gene>
    <name evidence="7" type="ORF">PECUL_23A013034</name>
</gene>
<dbReference type="InterPro" id="IPR036390">
    <property type="entry name" value="WH_DNA-bd_sf"/>
</dbReference>
<evidence type="ECO:0000256" key="4">
    <source>
        <dbReference type="ARBA" id="ARBA00023163"/>
    </source>
</evidence>
<dbReference type="GO" id="GO:0005634">
    <property type="term" value="C:nucleus"/>
    <property type="evidence" value="ECO:0007669"/>
    <property type="project" value="UniProtKB-SubCell"/>
</dbReference>
<evidence type="ECO:0000256" key="5">
    <source>
        <dbReference type="ARBA" id="ARBA00023242"/>
    </source>
</evidence>
<dbReference type="PANTHER" id="PTHR11949:SF2">
    <property type="entry name" value="INTERFERON REGULATORY FACTOR 7"/>
    <property type="match status" value="1"/>
</dbReference>
<dbReference type="PROSITE" id="PS00601">
    <property type="entry name" value="IRF_1"/>
    <property type="match status" value="1"/>
</dbReference>
<keyword evidence="5" id="KW-0539">Nucleus</keyword>
<dbReference type="InterPro" id="IPR001346">
    <property type="entry name" value="Interferon_reg_fact_DNA-bd_dom"/>
</dbReference>
<accession>A0AAD1WWG0</accession>
<organism evidence="7 8">
    <name type="scientific">Pelobates cultripes</name>
    <name type="common">Western spadefoot toad</name>
    <dbReference type="NCBI Taxonomy" id="61616"/>
    <lineage>
        <taxon>Eukaryota</taxon>
        <taxon>Metazoa</taxon>
        <taxon>Chordata</taxon>
        <taxon>Craniata</taxon>
        <taxon>Vertebrata</taxon>
        <taxon>Euteleostomi</taxon>
        <taxon>Amphibia</taxon>
        <taxon>Batrachia</taxon>
        <taxon>Anura</taxon>
        <taxon>Pelobatoidea</taxon>
        <taxon>Pelobatidae</taxon>
        <taxon>Pelobates</taxon>
    </lineage>
</organism>
<dbReference type="AlphaFoldDB" id="A0AAD1WWG0"/>
<keyword evidence="8" id="KW-1185">Reference proteome</keyword>
<comment type="subcellular location">
    <subcellularLocation>
        <location evidence="1">Nucleus</location>
    </subcellularLocation>
</comment>
<dbReference type="Pfam" id="PF10401">
    <property type="entry name" value="IRF-3"/>
    <property type="match status" value="1"/>
</dbReference>
<dbReference type="GO" id="GO:0000978">
    <property type="term" value="F:RNA polymerase II cis-regulatory region sequence-specific DNA binding"/>
    <property type="evidence" value="ECO:0007669"/>
    <property type="project" value="TreeGrafter"/>
</dbReference>
<evidence type="ECO:0000256" key="2">
    <source>
        <dbReference type="ARBA" id="ARBA00023015"/>
    </source>
</evidence>
<dbReference type="InterPro" id="IPR019817">
    <property type="entry name" value="Interferon_reg_fac_CS"/>
</dbReference>
<evidence type="ECO:0000256" key="1">
    <source>
        <dbReference type="ARBA" id="ARBA00004123"/>
    </source>
</evidence>
<dbReference type="InterPro" id="IPR019471">
    <property type="entry name" value="Interferon_reg_factor-3"/>
</dbReference>
<dbReference type="Gene3D" id="1.10.10.10">
    <property type="entry name" value="Winged helix-like DNA-binding domain superfamily/Winged helix DNA-binding domain"/>
    <property type="match status" value="1"/>
</dbReference>
<keyword evidence="3" id="KW-0238">DNA-binding</keyword>
<keyword evidence="4" id="KW-0804">Transcription</keyword>
<dbReference type="SMART" id="SM00348">
    <property type="entry name" value="IRF"/>
    <property type="match status" value="1"/>
</dbReference>
<name>A0AAD1WWG0_PELCU</name>
<evidence type="ECO:0000313" key="7">
    <source>
        <dbReference type="EMBL" id="CAH2325335.1"/>
    </source>
</evidence>
<dbReference type="InterPro" id="IPR036388">
    <property type="entry name" value="WH-like_DNA-bd_sf"/>
</dbReference>
<dbReference type="Pfam" id="PF00605">
    <property type="entry name" value="IRF"/>
    <property type="match status" value="1"/>
</dbReference>
<evidence type="ECO:0000313" key="8">
    <source>
        <dbReference type="Proteomes" id="UP001295444"/>
    </source>
</evidence>
<dbReference type="PROSITE" id="PS51507">
    <property type="entry name" value="IRF_2"/>
    <property type="match status" value="1"/>
</dbReference>
<dbReference type="SUPFAM" id="SSF49879">
    <property type="entry name" value="SMAD/FHA domain"/>
    <property type="match status" value="1"/>
</dbReference>
<evidence type="ECO:0000259" key="6">
    <source>
        <dbReference type="PROSITE" id="PS51507"/>
    </source>
</evidence>
<sequence length="558" mass="64056">MPGPERTYTRELFGPWLIRQIDNNKFDGVCWLDDARTYFRIPWKHLNMKTKNERDYKIFKAWAEQSGKYDATCEDPATWKRNFRSALTTVTWDNKKVFTEVQDLSHNQEDPHKIYSVYRIPAVPLQPAFIISSGPPYAHAAFAVPQEDQTFQVQQQATGGNNAFSNYLRTDEIQVNDPNAEDYDLLISPDSSCDLRLPSNGLTEAELDEFLENFNIHINETDVQENTQIYQHNVFSQEPVYQHTESGDPMPNGSMALATQNASTLFPHPGTTHQTYSTFHNGYSENVTHVAQVFRPDSESVHQTEEHVVEHVPRMASNAKAPLHVENTCALSHQQRRIPHLTEWEVTVFYKGKLVLKQNVTRKFVITFEEANRALESVDLVYLPSTEKLVDQTQIKHTNTILENVQDGLHLEVNSTDFKLYATRHGKARVYWSKSEGVESSTNNTEANILSRAIQSEIFDFNQYRNELKDYKDNKGSSPDYTIYMSFGQILENPIMRKLVLVKLVPQFCVYTHEMLRREGVSSLNQENISLQISNGSSFNGDELDIASSMDIDFSYLI</sequence>
<reference evidence="7" key="1">
    <citation type="submission" date="2022-03" db="EMBL/GenBank/DDBJ databases">
        <authorList>
            <person name="Alioto T."/>
            <person name="Alioto T."/>
            <person name="Gomez Garrido J."/>
        </authorList>
    </citation>
    <scope>NUCLEOTIDE SEQUENCE</scope>
</reference>
<dbReference type="EMBL" id="OW240923">
    <property type="protein sequence ID" value="CAH2325335.1"/>
    <property type="molecule type" value="Genomic_DNA"/>
</dbReference>
<dbReference type="InterPro" id="IPR008984">
    <property type="entry name" value="SMAD_FHA_dom_sf"/>
</dbReference>
<dbReference type="SMART" id="SM01243">
    <property type="entry name" value="IRF-3"/>
    <property type="match status" value="1"/>
</dbReference>
<dbReference type="GO" id="GO:0000981">
    <property type="term" value="F:DNA-binding transcription factor activity, RNA polymerase II-specific"/>
    <property type="evidence" value="ECO:0007669"/>
    <property type="project" value="TreeGrafter"/>
</dbReference>
<dbReference type="PANTHER" id="PTHR11949">
    <property type="entry name" value="INTERFERON REGULATORY FACTOR"/>
    <property type="match status" value="1"/>
</dbReference>
<feature type="domain" description="IRF tryptophan pentad repeat" evidence="6">
    <location>
        <begin position="10"/>
        <end position="119"/>
    </location>
</feature>
<dbReference type="Proteomes" id="UP001295444">
    <property type="component" value="Chromosome 12"/>
</dbReference>
<dbReference type="InterPro" id="IPR017855">
    <property type="entry name" value="SMAD-like_dom_sf"/>
</dbReference>
<protein>
    <submittedName>
        <fullName evidence="7">Interferon regulatory factor 7 isoform X2</fullName>
    </submittedName>
</protein>
<dbReference type="SUPFAM" id="SSF46785">
    <property type="entry name" value="Winged helix' DNA-binding domain"/>
    <property type="match status" value="1"/>
</dbReference>
<dbReference type="PRINTS" id="PR00267">
    <property type="entry name" value="INTFRNREGFCT"/>
</dbReference>
<dbReference type="GO" id="GO:0045893">
    <property type="term" value="P:positive regulation of DNA-templated transcription"/>
    <property type="evidence" value="ECO:0007669"/>
    <property type="project" value="UniProtKB-ARBA"/>
</dbReference>
<dbReference type="Gene3D" id="2.60.200.10">
    <property type="match status" value="1"/>
</dbReference>
<evidence type="ECO:0000256" key="3">
    <source>
        <dbReference type="ARBA" id="ARBA00023125"/>
    </source>
</evidence>
<dbReference type="CDD" id="cd00103">
    <property type="entry name" value="IRF"/>
    <property type="match status" value="1"/>
</dbReference>
<keyword evidence="2" id="KW-0805">Transcription regulation</keyword>
<dbReference type="GO" id="GO:0002376">
    <property type="term" value="P:immune system process"/>
    <property type="evidence" value="ECO:0007669"/>
    <property type="project" value="TreeGrafter"/>
</dbReference>
<proteinExistence type="predicted"/>